<organism evidence="2 3">
    <name type="scientific">Georgenia wutianyii</name>
    <dbReference type="NCBI Taxonomy" id="2585135"/>
    <lineage>
        <taxon>Bacteria</taxon>
        <taxon>Bacillati</taxon>
        <taxon>Actinomycetota</taxon>
        <taxon>Actinomycetes</taxon>
        <taxon>Micrococcales</taxon>
        <taxon>Bogoriellaceae</taxon>
        <taxon>Georgenia</taxon>
    </lineage>
</organism>
<evidence type="ECO:0000313" key="2">
    <source>
        <dbReference type="EMBL" id="QDB78266.1"/>
    </source>
</evidence>
<accession>A0ABX5VKQ8</accession>
<evidence type="ECO:0000259" key="1">
    <source>
        <dbReference type="Pfam" id="PF18862"/>
    </source>
</evidence>
<sequence>MSLESLRAGHPVAALIVDGAPETPFVAATLAVSASGIDLDIPFLDARSVSGFEHVDGWRRTGVPQSLQLLVPGAKVSLFDLRYAGENLPSEGASILMVRATEAVLAGRDGPVSDPLEVETVRSRLDGLNGWSQVTAVTTDRAVDAESRVYRLTVVAETGDGVVWRQGDAEMALQAHWRTDNPGVGDERALLIADDVTLETTFASPRPFRDHLVEQRKIANLMVFIYGRSMSFRQHKVRDERFPARLLSGEIYDIPYVELVSARTLGEAASEPPTREDLARPLALLPAIGVGGLTRWAEVYDEWKRFILPAVNSLARRGALIEEVVMSTSTAIEAAGRKIGKCDGEEGTYSSRGKETTATYSYRCLKVLDLPWGDYVMSLRGLAQAMADNYNELKHEDRGDFPDPRQSYLIGLVNKWVVRLLALRLTGSDHLIEPHRSSGALWHITQAFEANHLRTLESGEWEAF</sequence>
<keyword evidence="3" id="KW-1185">Reference proteome</keyword>
<name>A0ABX5VKQ8_9MICO</name>
<dbReference type="Pfam" id="PF18862">
    <property type="entry name" value="ApeA_NTD1"/>
    <property type="match status" value="1"/>
</dbReference>
<gene>
    <name evidence="2" type="ORF">FE251_01905</name>
</gene>
<feature type="domain" description="ApeA N-terminal" evidence="1">
    <location>
        <begin position="59"/>
        <end position="237"/>
    </location>
</feature>
<dbReference type="InterPro" id="IPR041223">
    <property type="entry name" value="ApeA_NTD"/>
</dbReference>
<proteinExistence type="predicted"/>
<evidence type="ECO:0000313" key="3">
    <source>
        <dbReference type="Proteomes" id="UP000313948"/>
    </source>
</evidence>
<dbReference type="EMBL" id="CP040899">
    <property type="protein sequence ID" value="QDB78266.1"/>
    <property type="molecule type" value="Genomic_DNA"/>
</dbReference>
<dbReference type="RefSeq" id="WP_139947594.1">
    <property type="nucleotide sequence ID" value="NZ_CP040899.1"/>
</dbReference>
<protein>
    <recommendedName>
        <fullName evidence="1">ApeA N-terminal domain-containing protein</fullName>
    </recommendedName>
</protein>
<dbReference type="Proteomes" id="UP000313948">
    <property type="component" value="Chromosome"/>
</dbReference>
<reference evidence="2 3" key="1">
    <citation type="submission" date="2019-05" db="EMBL/GenBank/DDBJ databases">
        <title>Georgenia *** sp. nov., and Georgenia *** sp. nov., isolated from the intestinal contents of plateau pika (Ochotona curzoniae) in the Qinghai-Tibet plateau of China.</title>
        <authorList>
            <person name="Tian Z."/>
        </authorList>
    </citation>
    <scope>NUCLEOTIDE SEQUENCE [LARGE SCALE GENOMIC DNA]</scope>
    <source>
        <strain evidence="2 3">Z294</strain>
    </source>
</reference>